<proteinExistence type="predicted"/>
<comment type="caution">
    <text evidence="2">The sequence shown here is derived from an EMBL/GenBank/DDBJ whole genome shotgun (WGS) entry which is preliminary data.</text>
</comment>
<dbReference type="EMBL" id="JADCNM010000004">
    <property type="protein sequence ID" value="KAG0487009.1"/>
    <property type="molecule type" value="Genomic_DNA"/>
</dbReference>
<sequence length="146" mass="15907">MSKLSSPVSISLTNITTFPSEPFPSKPPPIQLPNAAPTISFAVSNRSRRHKYEFTRAGCLSGIPSLHLRIPGPSTATIQHLKQPRKIREASSSSTTSRSTRHTRQSTILNLLSAASRAVFILTSVRCEHIRINGGTTQQSFLLVSS</sequence>
<gene>
    <name evidence="2" type="ORF">HPP92_009104</name>
</gene>
<evidence type="ECO:0000313" key="2">
    <source>
        <dbReference type="EMBL" id="KAG0487009.1"/>
    </source>
</evidence>
<name>A0A835R9N6_VANPL</name>
<reference evidence="2 3" key="1">
    <citation type="journal article" date="2020" name="Nat. Food">
        <title>A phased Vanilla planifolia genome enables genetic improvement of flavour and production.</title>
        <authorList>
            <person name="Hasing T."/>
            <person name="Tang H."/>
            <person name="Brym M."/>
            <person name="Khazi F."/>
            <person name="Huang T."/>
            <person name="Chambers A.H."/>
        </authorList>
    </citation>
    <scope>NUCLEOTIDE SEQUENCE [LARGE SCALE GENOMIC DNA]</scope>
    <source>
        <tissue evidence="2">Leaf</tissue>
    </source>
</reference>
<organism evidence="2 3">
    <name type="scientific">Vanilla planifolia</name>
    <name type="common">Vanilla</name>
    <dbReference type="NCBI Taxonomy" id="51239"/>
    <lineage>
        <taxon>Eukaryota</taxon>
        <taxon>Viridiplantae</taxon>
        <taxon>Streptophyta</taxon>
        <taxon>Embryophyta</taxon>
        <taxon>Tracheophyta</taxon>
        <taxon>Spermatophyta</taxon>
        <taxon>Magnoliopsida</taxon>
        <taxon>Liliopsida</taxon>
        <taxon>Asparagales</taxon>
        <taxon>Orchidaceae</taxon>
        <taxon>Vanilloideae</taxon>
        <taxon>Vanilleae</taxon>
        <taxon>Vanilla</taxon>
    </lineage>
</organism>
<feature type="region of interest" description="Disordered" evidence="1">
    <location>
        <begin position="74"/>
        <end position="103"/>
    </location>
</feature>
<protein>
    <submittedName>
        <fullName evidence="2">Uncharacterized protein</fullName>
    </submittedName>
</protein>
<accession>A0A835R9N6</accession>
<evidence type="ECO:0000313" key="3">
    <source>
        <dbReference type="Proteomes" id="UP000639772"/>
    </source>
</evidence>
<dbReference type="AlphaFoldDB" id="A0A835R9N6"/>
<dbReference type="Proteomes" id="UP000639772">
    <property type="component" value="Unassembled WGS sequence"/>
</dbReference>
<evidence type="ECO:0000256" key="1">
    <source>
        <dbReference type="SAM" id="MobiDB-lite"/>
    </source>
</evidence>